<feature type="compositionally biased region" description="Acidic residues" evidence="1">
    <location>
        <begin position="277"/>
        <end position="286"/>
    </location>
</feature>
<feature type="compositionally biased region" description="Basic and acidic residues" evidence="1">
    <location>
        <begin position="307"/>
        <end position="316"/>
    </location>
</feature>
<organism evidence="2 3">
    <name type="scientific">Halobiforma nitratireducens JCM 10879</name>
    <dbReference type="NCBI Taxonomy" id="1227454"/>
    <lineage>
        <taxon>Archaea</taxon>
        <taxon>Methanobacteriati</taxon>
        <taxon>Methanobacteriota</taxon>
        <taxon>Stenosarchaea group</taxon>
        <taxon>Halobacteria</taxon>
        <taxon>Halobacteriales</taxon>
        <taxon>Natrialbaceae</taxon>
        <taxon>Halobiforma</taxon>
    </lineage>
</organism>
<protein>
    <submittedName>
        <fullName evidence="2">Uncharacterized protein</fullName>
    </submittedName>
</protein>
<comment type="caution">
    <text evidence="2">The sequence shown here is derived from an EMBL/GenBank/DDBJ whole genome shotgun (WGS) entry which is preliminary data.</text>
</comment>
<evidence type="ECO:0000313" key="3">
    <source>
        <dbReference type="Proteomes" id="UP000011607"/>
    </source>
</evidence>
<name>M0MAZ7_9EURY</name>
<dbReference type="Proteomes" id="UP000011607">
    <property type="component" value="Unassembled WGS sequence"/>
</dbReference>
<dbReference type="AlphaFoldDB" id="M0MAZ7"/>
<proteinExistence type="predicted"/>
<dbReference type="RefSeq" id="WP_006672130.1">
    <property type="nucleotide sequence ID" value="NZ_AOMA01000063.1"/>
</dbReference>
<sequence length="362" mass="37886">MVRTLVVAGVVVVAVILALGVASAAGTGHEGVEQFDATDTVTMTDPGFESAAAERAGTFLESIEPSIVQSDSDRPDPDPIPFVIERINGEDPDQVNEVAFHRGESIVVELEGIDPGEKRVMASLNGTDLGRVDENGTVYRDDADLERGEYTLTLSHTDLGETESASTDIEIVRTEADRPEVGPADFSIASVNGEDPDQVNEVAFSHGQPIEVELEGIDPAETLVTASIGDEDVGRVGADGTIHDADATLTTGTHTLTISHRDATVTTELEIVATESDRDEEIDESESGSGSEGDVDDGPGSADEQDDGSKATPVEDRDADTDDEKDGTETDGAPGFGLTSAVTALVVGIVTLLCRSQAFDSN</sequence>
<dbReference type="EMBL" id="AOMA01000063">
    <property type="protein sequence ID" value="EMA41819.1"/>
    <property type="molecule type" value="Genomic_DNA"/>
</dbReference>
<dbReference type="OrthoDB" id="387725at2157"/>
<feature type="compositionally biased region" description="Acidic residues" evidence="1">
    <location>
        <begin position="317"/>
        <end position="326"/>
    </location>
</feature>
<gene>
    <name evidence="2" type="ORF">C446_05870</name>
</gene>
<evidence type="ECO:0000313" key="2">
    <source>
        <dbReference type="EMBL" id="EMA41819.1"/>
    </source>
</evidence>
<accession>M0MAZ7</accession>
<keyword evidence="3" id="KW-1185">Reference proteome</keyword>
<reference evidence="2 3" key="1">
    <citation type="journal article" date="2014" name="PLoS Genet.">
        <title>Phylogenetically driven sequencing of extremely halophilic archaea reveals strategies for static and dynamic osmo-response.</title>
        <authorList>
            <person name="Becker E.A."/>
            <person name="Seitzer P.M."/>
            <person name="Tritt A."/>
            <person name="Larsen D."/>
            <person name="Krusor M."/>
            <person name="Yao A.I."/>
            <person name="Wu D."/>
            <person name="Madern D."/>
            <person name="Eisen J.A."/>
            <person name="Darling A.E."/>
            <person name="Facciotti M.T."/>
        </authorList>
    </citation>
    <scope>NUCLEOTIDE SEQUENCE [LARGE SCALE GENOMIC DNA]</scope>
    <source>
        <strain evidence="2 3">JCM 10879</strain>
    </source>
</reference>
<feature type="region of interest" description="Disordered" evidence="1">
    <location>
        <begin position="271"/>
        <end position="338"/>
    </location>
</feature>
<evidence type="ECO:0000256" key="1">
    <source>
        <dbReference type="SAM" id="MobiDB-lite"/>
    </source>
</evidence>